<protein>
    <submittedName>
        <fullName evidence="2">Uncharacterized protein</fullName>
    </submittedName>
</protein>
<evidence type="ECO:0000313" key="5">
    <source>
        <dbReference type="Proteomes" id="UP000325313"/>
    </source>
</evidence>
<reference evidence="4 5" key="1">
    <citation type="submission" date="2019-05" db="EMBL/GenBank/DDBJ databases">
        <title>Emergence of the Ug99 lineage of the wheat stem rust pathogen through somatic hybridization.</title>
        <authorList>
            <person name="Li F."/>
            <person name="Upadhyaya N.M."/>
            <person name="Sperschneider J."/>
            <person name="Matny O."/>
            <person name="Nguyen-Phuc H."/>
            <person name="Mago R."/>
            <person name="Raley C."/>
            <person name="Miller M.E."/>
            <person name="Silverstein K.A.T."/>
            <person name="Henningsen E."/>
            <person name="Hirsch C.D."/>
            <person name="Visser B."/>
            <person name="Pretorius Z.A."/>
            <person name="Steffenson B.J."/>
            <person name="Schwessinger B."/>
            <person name="Dodds P.N."/>
            <person name="Figueroa M."/>
        </authorList>
    </citation>
    <scope>NUCLEOTIDE SEQUENCE [LARGE SCALE GENOMIC DNA]</scope>
    <source>
        <strain evidence="2">21-0</strain>
        <strain evidence="3 5">Ug99</strain>
    </source>
</reference>
<dbReference type="EMBL" id="VDEP01000477">
    <property type="protein sequence ID" value="KAA1072630.1"/>
    <property type="molecule type" value="Genomic_DNA"/>
</dbReference>
<gene>
    <name evidence="2" type="ORF">PGT21_023221</name>
    <name evidence="3" type="ORF">PGTUg99_002775</name>
</gene>
<dbReference type="Proteomes" id="UP000325313">
    <property type="component" value="Unassembled WGS sequence"/>
</dbReference>
<name>A0A5B0LPM0_PUCGR</name>
<evidence type="ECO:0000313" key="4">
    <source>
        <dbReference type="Proteomes" id="UP000324748"/>
    </source>
</evidence>
<comment type="caution">
    <text evidence="2">The sequence shown here is derived from an EMBL/GenBank/DDBJ whole genome shotgun (WGS) entry which is preliminary data.</text>
</comment>
<sequence length="150" mass="16518">MVLGTTKSVKLEGSDKKWKKIDDDLSSGFCRFVWAPFSGLNQFQQGFGPGFDFHVVSRRAGTSTTIFTASGYVIAPQQLTLGQNPQHRSTLIDEGQVRIQRDISPASSIPQPMDHCSGLTGSKTQDQKRKKMFSAIATSSQETWLLHPGD</sequence>
<proteinExistence type="predicted"/>
<dbReference type="Proteomes" id="UP000324748">
    <property type="component" value="Unassembled WGS sequence"/>
</dbReference>
<dbReference type="EMBL" id="VSWC01000196">
    <property type="protein sequence ID" value="KAA1066149.1"/>
    <property type="molecule type" value="Genomic_DNA"/>
</dbReference>
<evidence type="ECO:0000313" key="2">
    <source>
        <dbReference type="EMBL" id="KAA1066149.1"/>
    </source>
</evidence>
<dbReference type="AlphaFoldDB" id="A0A5B0LPM0"/>
<evidence type="ECO:0000256" key="1">
    <source>
        <dbReference type="SAM" id="MobiDB-lite"/>
    </source>
</evidence>
<accession>A0A5B0LPM0</accession>
<keyword evidence="4" id="KW-1185">Reference proteome</keyword>
<organism evidence="2 4">
    <name type="scientific">Puccinia graminis f. sp. tritici</name>
    <dbReference type="NCBI Taxonomy" id="56615"/>
    <lineage>
        <taxon>Eukaryota</taxon>
        <taxon>Fungi</taxon>
        <taxon>Dikarya</taxon>
        <taxon>Basidiomycota</taxon>
        <taxon>Pucciniomycotina</taxon>
        <taxon>Pucciniomycetes</taxon>
        <taxon>Pucciniales</taxon>
        <taxon>Pucciniaceae</taxon>
        <taxon>Puccinia</taxon>
    </lineage>
</organism>
<evidence type="ECO:0000313" key="3">
    <source>
        <dbReference type="EMBL" id="KAA1072630.1"/>
    </source>
</evidence>
<feature type="region of interest" description="Disordered" evidence="1">
    <location>
        <begin position="105"/>
        <end position="124"/>
    </location>
</feature>